<sequence length="135" mass="15699">MNNTLFSPNEKEICNVQKLRPQQKYTYFVGKIADWEQVWAISDGNSLITVRNGMHDLSLPLWPAKAYVEQCLTGEWAHFSPILFSLEHLMTEVLPDMHEANIKVAIMMQPDRKNILLYDAARLLSDLQEECQQYE</sequence>
<dbReference type="AlphaFoldDB" id="A0AA42FM71"/>
<dbReference type="InterPro" id="IPR021284">
    <property type="entry name" value="DUF2750"/>
</dbReference>
<dbReference type="Proteomes" id="UP001176478">
    <property type="component" value="Unassembled WGS sequence"/>
</dbReference>
<protein>
    <submittedName>
        <fullName evidence="1">DUF2750 domain-containing protein</fullName>
    </submittedName>
</protein>
<evidence type="ECO:0000313" key="2">
    <source>
        <dbReference type="EMBL" id="MDO7857886.1"/>
    </source>
</evidence>
<dbReference type="Proteomes" id="UP001156701">
    <property type="component" value="Unassembled WGS sequence"/>
</dbReference>
<evidence type="ECO:0000313" key="4">
    <source>
        <dbReference type="Proteomes" id="UP001176478"/>
    </source>
</evidence>
<dbReference type="EMBL" id="JAUQTG010000010">
    <property type="protein sequence ID" value="MDO7857886.1"/>
    <property type="molecule type" value="Genomic_DNA"/>
</dbReference>
<name>A0AA42FM71_9GAMM</name>
<reference evidence="2" key="3">
    <citation type="journal article" date="2024" name="Int. J. Antimicrob. Agents">
        <title>Identification of a novel Providencia species showing multi-drug-resistant in three patients with hospital-acquired infection.</title>
        <authorList>
            <person name="Yang W."/>
            <person name="Chen J."/>
            <person name="Yang F."/>
            <person name="Ji P."/>
            <person name="Shen S."/>
            <person name="Yin D."/>
            <person name="Hu F."/>
        </authorList>
    </citation>
    <scope>NUCLEOTIDE SEQUENCE</scope>
    <source>
        <strain evidence="2">CRE-138-0111</strain>
    </source>
</reference>
<evidence type="ECO:0000313" key="1">
    <source>
        <dbReference type="EMBL" id="MDG4697229.1"/>
    </source>
</evidence>
<dbReference type="RefSeq" id="WP_042848879.1">
    <property type="nucleotide sequence ID" value="NZ_JARRYG010000013.1"/>
</dbReference>
<proteinExistence type="predicted"/>
<reference evidence="1" key="1">
    <citation type="submission" date="2023-03" db="EMBL/GenBank/DDBJ databases">
        <title>a new species belonging to Providencia genus.</title>
        <authorList>
            <person name="Yang W."/>
            <person name="Hu F."/>
            <person name="Shen S."/>
            <person name="Ding L."/>
            <person name="Yin D."/>
        </authorList>
    </citation>
    <scope>NUCLEOTIDE SEQUENCE</scope>
    <source>
        <strain evidence="1">CRE-3FA-0001</strain>
    </source>
</reference>
<dbReference type="EMBL" id="JARRYG010000013">
    <property type="protein sequence ID" value="MDG4697229.1"/>
    <property type="molecule type" value="Genomic_DNA"/>
</dbReference>
<gene>
    <name evidence="1" type="ORF">P7V44_13375</name>
    <name evidence="2" type="ORF">Q5E86_16330</name>
</gene>
<dbReference type="Pfam" id="PF11042">
    <property type="entry name" value="DUF2750"/>
    <property type="match status" value="1"/>
</dbReference>
<comment type="caution">
    <text evidence="1">The sequence shown here is derived from an EMBL/GenBank/DDBJ whole genome shotgun (WGS) entry which is preliminary data.</text>
</comment>
<keyword evidence="4" id="KW-1185">Reference proteome</keyword>
<organism evidence="1 3">
    <name type="scientific">Providencia huashanensis</name>
    <dbReference type="NCBI Taxonomy" id="3037798"/>
    <lineage>
        <taxon>Bacteria</taxon>
        <taxon>Pseudomonadati</taxon>
        <taxon>Pseudomonadota</taxon>
        <taxon>Gammaproteobacteria</taxon>
        <taxon>Enterobacterales</taxon>
        <taxon>Morganellaceae</taxon>
        <taxon>Providencia</taxon>
    </lineage>
</organism>
<accession>A0AA42FM71</accession>
<reference evidence="2" key="2">
    <citation type="submission" date="2023-07" db="EMBL/GenBank/DDBJ databases">
        <authorList>
            <person name="Yang W."/>
            <person name="Chen J."/>
            <person name="Ji P."/>
            <person name="Hu F."/>
        </authorList>
    </citation>
    <scope>NUCLEOTIDE SEQUENCE</scope>
    <source>
        <strain evidence="2">CRE-138-0111</strain>
    </source>
</reference>
<evidence type="ECO:0000313" key="3">
    <source>
        <dbReference type="Proteomes" id="UP001156701"/>
    </source>
</evidence>